<feature type="transmembrane region" description="Helical" evidence="1">
    <location>
        <begin position="110"/>
        <end position="129"/>
    </location>
</feature>
<feature type="transmembrane region" description="Helical" evidence="1">
    <location>
        <begin position="295"/>
        <end position="314"/>
    </location>
</feature>
<keyword evidence="1" id="KW-1133">Transmembrane helix</keyword>
<evidence type="ECO:0000256" key="1">
    <source>
        <dbReference type="SAM" id="Phobius"/>
    </source>
</evidence>
<feature type="transmembrane region" description="Helical" evidence="1">
    <location>
        <begin position="21"/>
        <end position="40"/>
    </location>
</feature>
<feature type="transmembrane region" description="Helical" evidence="1">
    <location>
        <begin position="85"/>
        <end position="103"/>
    </location>
</feature>
<keyword evidence="1" id="KW-0472">Membrane</keyword>
<reference evidence="3 4" key="1">
    <citation type="submission" date="2018-07" db="EMBL/GenBank/DDBJ databases">
        <title>Lactobacillus curvatus genome sequence.</title>
        <authorList>
            <person name="Prechtl R."/>
        </authorList>
    </citation>
    <scope>NUCLEOTIDE SEQUENCE [LARGE SCALE GENOMIC DNA]</scope>
    <source>
        <strain evidence="3 4">TMW 1.1928</strain>
    </source>
</reference>
<feature type="transmembrane region" description="Helical" evidence="1">
    <location>
        <begin position="194"/>
        <end position="221"/>
    </location>
</feature>
<dbReference type="Proteomes" id="UP000257607">
    <property type="component" value="Chromosome"/>
</dbReference>
<feature type="domain" description="Membrane protein 6-pyruvoyl-tetrahydropterin synthase-related" evidence="2">
    <location>
        <begin position="100"/>
        <end position="423"/>
    </location>
</feature>
<evidence type="ECO:0000313" key="3">
    <source>
        <dbReference type="EMBL" id="AXN35269.1"/>
    </source>
</evidence>
<feature type="transmembrane region" description="Helical" evidence="1">
    <location>
        <begin position="541"/>
        <end position="561"/>
    </location>
</feature>
<feature type="transmembrane region" description="Helical" evidence="1">
    <location>
        <begin position="388"/>
        <end position="406"/>
    </location>
</feature>
<feature type="transmembrane region" description="Helical" evidence="1">
    <location>
        <begin position="326"/>
        <end position="345"/>
    </location>
</feature>
<organism evidence="3 4">
    <name type="scientific">Latilactobacillus curvatus</name>
    <name type="common">Lactobacillus curvatus</name>
    <dbReference type="NCBI Taxonomy" id="28038"/>
    <lineage>
        <taxon>Bacteria</taxon>
        <taxon>Bacillati</taxon>
        <taxon>Bacillota</taxon>
        <taxon>Bacilli</taxon>
        <taxon>Lactobacillales</taxon>
        <taxon>Lactobacillaceae</taxon>
        <taxon>Latilactobacillus</taxon>
    </lineage>
</organism>
<dbReference type="InterPro" id="IPR018776">
    <property type="entry name" value="Membrane_prot_PTPS-rel_domain"/>
</dbReference>
<feature type="transmembrane region" description="Helical" evidence="1">
    <location>
        <begin position="141"/>
        <end position="157"/>
    </location>
</feature>
<dbReference type="Pfam" id="PF10131">
    <property type="entry name" value="PTPS_related"/>
    <property type="match status" value="1"/>
</dbReference>
<name>A0A385AC69_LATCU</name>
<feature type="transmembrane region" description="Helical" evidence="1">
    <location>
        <begin position="233"/>
        <end position="254"/>
    </location>
</feature>
<gene>
    <name evidence="3" type="ORF">DT351_02385</name>
</gene>
<evidence type="ECO:0000313" key="4">
    <source>
        <dbReference type="Proteomes" id="UP000257607"/>
    </source>
</evidence>
<protein>
    <recommendedName>
        <fullName evidence="2">Membrane protein 6-pyruvoyl-tetrahydropterin synthase-related domain-containing protein</fullName>
    </recommendedName>
</protein>
<evidence type="ECO:0000259" key="2">
    <source>
        <dbReference type="Pfam" id="PF10131"/>
    </source>
</evidence>
<sequence>MLIRSVLVILHYFKKIVNLRKVTTIFIFSILALIFTFPVIHNFHVILAGDDYLFHLSRIYSLYNGFQNHHFISGLDYNTFSHRGTAFNIFYPYLTTGLPIALLKGITHNWFLSFKLFIFFITLITLLITYQSSYYLTHNKLQSYLLSLLFVFSNYRIVDAYTRFDLGEFTALSFVPLVLITLEIMIQKKDYSKWYWLGLGMTAIFYSHLLTALLISFIMLIRIIFSLTGINKLFIMNLLKAASLTIILTLYQLVSVGEQLLHLNLETVDKVDLSLHLLPMSDTIINSLNNTPVSYTFGLFVLIMGLLTLTNIRLSGLHNITILPSFALGSCIFLATTSLFPWFLLNRSPFNIIQFPFRLTMFGTFYLLFAGSITFVRMLSFKNSSNHSLLGIVLITFVVLGTYVTSTKVIINRANEMAITKPQPNLNTFNLKKLSTTELDDYRPANLSTSQRESIQKKYFSINHQPYSNRIKLHSHSDQLSFFWSADSPTHVDTPIIDYKGISVFDNKKKLTTFRSSRGTIAFKLSQGTKHHITVQYTGTVIRKIAFLISLGSLFTFLVYFKKKLSLK</sequence>
<dbReference type="EMBL" id="CP031003">
    <property type="protein sequence ID" value="AXN35269.1"/>
    <property type="molecule type" value="Genomic_DNA"/>
</dbReference>
<keyword evidence="1" id="KW-0812">Transmembrane</keyword>
<feature type="transmembrane region" description="Helical" evidence="1">
    <location>
        <begin position="357"/>
        <end position="376"/>
    </location>
</feature>
<accession>A0A385AC69</accession>
<feature type="transmembrane region" description="Helical" evidence="1">
    <location>
        <begin position="169"/>
        <end position="188"/>
    </location>
</feature>
<dbReference type="AlphaFoldDB" id="A0A385AC69"/>
<proteinExistence type="predicted"/>